<organism evidence="2 3">
    <name type="scientific">Ophiocordyceps camponoti-rufipedis</name>
    <dbReference type="NCBI Taxonomy" id="2004952"/>
    <lineage>
        <taxon>Eukaryota</taxon>
        <taxon>Fungi</taxon>
        <taxon>Dikarya</taxon>
        <taxon>Ascomycota</taxon>
        <taxon>Pezizomycotina</taxon>
        <taxon>Sordariomycetes</taxon>
        <taxon>Hypocreomycetidae</taxon>
        <taxon>Hypocreales</taxon>
        <taxon>Ophiocordycipitaceae</taxon>
        <taxon>Ophiocordyceps</taxon>
    </lineage>
</organism>
<accession>A0A2C5ZEE4</accession>
<dbReference type="AlphaFoldDB" id="A0A2C5ZEE4"/>
<dbReference type="EMBL" id="NJES01000089">
    <property type="protein sequence ID" value="PHH78170.1"/>
    <property type="molecule type" value="Genomic_DNA"/>
</dbReference>
<evidence type="ECO:0000313" key="2">
    <source>
        <dbReference type="EMBL" id="PHH78170.1"/>
    </source>
</evidence>
<protein>
    <submittedName>
        <fullName evidence="2">Uncharacterized protein</fullName>
    </submittedName>
</protein>
<evidence type="ECO:0000256" key="1">
    <source>
        <dbReference type="SAM" id="MobiDB-lite"/>
    </source>
</evidence>
<reference evidence="2 3" key="1">
    <citation type="submission" date="2017-06" db="EMBL/GenBank/DDBJ databases">
        <title>Ant-infecting Ophiocordyceps genomes reveal a high diversity of potential behavioral manipulation genes and a possible major role for enterotoxins.</title>
        <authorList>
            <person name="De Bekker C."/>
            <person name="Evans H.C."/>
            <person name="Brachmann A."/>
            <person name="Hughes D.P."/>
        </authorList>
    </citation>
    <scope>NUCLEOTIDE SEQUENCE [LARGE SCALE GENOMIC DNA]</scope>
    <source>
        <strain evidence="2 3">Map16</strain>
    </source>
</reference>
<sequence length="71" mass="8275">MADKDTPRKGPSREEEEMMRQAAEAALRRREENRNRRILEELMRAWLFATCIDSVSVGALRRIVSDAQIDE</sequence>
<name>A0A2C5ZEE4_9HYPO</name>
<evidence type="ECO:0000313" key="3">
    <source>
        <dbReference type="Proteomes" id="UP000226431"/>
    </source>
</evidence>
<proteinExistence type="predicted"/>
<gene>
    <name evidence="2" type="ORF">CDD80_7255</name>
</gene>
<feature type="compositionally biased region" description="Basic and acidic residues" evidence="1">
    <location>
        <begin position="1"/>
        <end position="13"/>
    </location>
</feature>
<feature type="region of interest" description="Disordered" evidence="1">
    <location>
        <begin position="1"/>
        <end position="27"/>
    </location>
</feature>
<keyword evidence="3" id="KW-1185">Reference proteome</keyword>
<dbReference type="Proteomes" id="UP000226431">
    <property type="component" value="Unassembled WGS sequence"/>
</dbReference>
<comment type="caution">
    <text evidence="2">The sequence shown here is derived from an EMBL/GenBank/DDBJ whole genome shotgun (WGS) entry which is preliminary data.</text>
</comment>